<dbReference type="EMBL" id="KV784408">
    <property type="protein sequence ID" value="OEU06478.1"/>
    <property type="molecule type" value="Genomic_DNA"/>
</dbReference>
<evidence type="ECO:0000313" key="1">
    <source>
        <dbReference type="EMBL" id="OEU06478.1"/>
    </source>
</evidence>
<keyword evidence="2" id="KW-1185">Reference proteome</keyword>
<dbReference type="AlphaFoldDB" id="A0A1E7EKQ4"/>
<accession>A0A1E7EKQ4</accession>
<reference evidence="1 2" key="1">
    <citation type="submission" date="2016-09" db="EMBL/GenBank/DDBJ databases">
        <title>Extensive genetic diversity and differential bi-allelic expression allows diatom success in the polar Southern Ocean.</title>
        <authorList>
            <consortium name="DOE Joint Genome Institute"/>
            <person name="Mock T."/>
            <person name="Otillar R.P."/>
            <person name="Strauss J."/>
            <person name="Dupont C."/>
            <person name="Frickenhaus S."/>
            <person name="Maumus F."/>
            <person name="Mcmullan M."/>
            <person name="Sanges R."/>
            <person name="Schmutz J."/>
            <person name="Toseland A."/>
            <person name="Valas R."/>
            <person name="Veluchamy A."/>
            <person name="Ward B.J."/>
            <person name="Allen A."/>
            <person name="Barry K."/>
            <person name="Falciatore A."/>
            <person name="Ferrante M."/>
            <person name="Fortunato A.E."/>
            <person name="Gloeckner G."/>
            <person name="Gruber A."/>
            <person name="Hipkin R."/>
            <person name="Janech M."/>
            <person name="Kroth P."/>
            <person name="Leese F."/>
            <person name="Lindquist E."/>
            <person name="Lyon B.R."/>
            <person name="Martin J."/>
            <person name="Mayer C."/>
            <person name="Parker M."/>
            <person name="Quesneville H."/>
            <person name="Raymond J."/>
            <person name="Uhlig C."/>
            <person name="Valentin K.U."/>
            <person name="Worden A.Z."/>
            <person name="Armbrust E.V."/>
            <person name="Bowler C."/>
            <person name="Green B."/>
            <person name="Moulton V."/>
            <person name="Van Oosterhout C."/>
            <person name="Grigoriev I."/>
        </authorList>
    </citation>
    <scope>NUCLEOTIDE SEQUENCE [LARGE SCALE GENOMIC DNA]</scope>
    <source>
        <strain evidence="1 2">CCMP1102</strain>
    </source>
</reference>
<evidence type="ECO:0000313" key="2">
    <source>
        <dbReference type="Proteomes" id="UP000095751"/>
    </source>
</evidence>
<gene>
    <name evidence="1" type="ORF">FRACYDRAFT_272743</name>
</gene>
<name>A0A1E7EKQ4_9STRA</name>
<protein>
    <submittedName>
        <fullName evidence="1">Uncharacterized protein</fullName>
    </submittedName>
</protein>
<proteinExistence type="predicted"/>
<dbReference type="Proteomes" id="UP000095751">
    <property type="component" value="Unassembled WGS sequence"/>
</dbReference>
<dbReference type="InParanoid" id="A0A1E7EKQ4"/>
<dbReference type="KEGG" id="fcy:FRACYDRAFT_272743"/>
<sequence>MIYKLEQWKDRADDEVSPMSGHGSGRSADELFVNYVNNLITTYSISSIVDVGSGDWSYMKDVNIASYNGYDVSSIIVDTTTALYGSNNNNNASVMPTDNDGKFVAFSRVQDQPNL</sequence>
<organism evidence="1 2">
    <name type="scientific">Fragilariopsis cylindrus CCMP1102</name>
    <dbReference type="NCBI Taxonomy" id="635003"/>
    <lineage>
        <taxon>Eukaryota</taxon>
        <taxon>Sar</taxon>
        <taxon>Stramenopiles</taxon>
        <taxon>Ochrophyta</taxon>
        <taxon>Bacillariophyta</taxon>
        <taxon>Bacillariophyceae</taxon>
        <taxon>Bacillariophycidae</taxon>
        <taxon>Bacillariales</taxon>
        <taxon>Bacillariaceae</taxon>
        <taxon>Fragilariopsis</taxon>
    </lineage>
</organism>